<evidence type="ECO:0000313" key="3">
    <source>
        <dbReference type="EMBL" id="GIF70935.1"/>
    </source>
</evidence>
<gene>
    <name evidence="3" type="ORF">Asi02nite_04530</name>
</gene>
<feature type="domain" description="DUF8010" evidence="1">
    <location>
        <begin position="7"/>
        <end position="83"/>
    </location>
</feature>
<organism evidence="3 4">
    <name type="scientific">Asanoa siamensis</name>
    <dbReference type="NCBI Taxonomy" id="926357"/>
    <lineage>
        <taxon>Bacteria</taxon>
        <taxon>Bacillati</taxon>
        <taxon>Actinomycetota</taxon>
        <taxon>Actinomycetes</taxon>
        <taxon>Micromonosporales</taxon>
        <taxon>Micromonosporaceae</taxon>
        <taxon>Asanoa</taxon>
    </lineage>
</organism>
<name>A0ABQ4CI18_9ACTN</name>
<accession>A0ABQ4CI18</accession>
<dbReference type="InterPro" id="IPR058323">
    <property type="entry name" value="DUF8010"/>
</dbReference>
<feature type="domain" description="DUF8185" evidence="2">
    <location>
        <begin position="91"/>
        <end position="204"/>
    </location>
</feature>
<protein>
    <submittedName>
        <fullName evidence="3">Uncharacterized protein</fullName>
    </submittedName>
</protein>
<evidence type="ECO:0000259" key="2">
    <source>
        <dbReference type="Pfam" id="PF26572"/>
    </source>
</evidence>
<dbReference type="EMBL" id="BONE01000002">
    <property type="protein sequence ID" value="GIF70935.1"/>
    <property type="molecule type" value="Genomic_DNA"/>
</dbReference>
<evidence type="ECO:0000259" key="1">
    <source>
        <dbReference type="Pfam" id="PF26035"/>
    </source>
</evidence>
<dbReference type="Proteomes" id="UP000604117">
    <property type="component" value="Unassembled WGS sequence"/>
</dbReference>
<sequence length="219" mass="23126">MTHGLTSRADVGAFLSRLIRLDAATVVRLRPGDGHTQLWAPLPWGVLVGRSVAGGAGVDATVSAAALFEEVARGGANLPPRRDRDWRWPLPPAAGERVVESVPAVEIRRVAAAAAGTLRTATREGVGGRAVGQRALRDALLDHVPIVVSAEQATVDVSQRLIQAVVRMGFLGPPDTDQGRAIDVRVSGRWTGLAAPYGVAWLPPAQQFSLKPTSTRTFG</sequence>
<dbReference type="InterPro" id="IPR058498">
    <property type="entry name" value="DUF8185"/>
</dbReference>
<proteinExistence type="predicted"/>
<keyword evidence="4" id="KW-1185">Reference proteome</keyword>
<comment type="caution">
    <text evidence="3">The sequence shown here is derived from an EMBL/GenBank/DDBJ whole genome shotgun (WGS) entry which is preliminary data.</text>
</comment>
<dbReference type="RefSeq" id="WP_203710420.1">
    <property type="nucleotide sequence ID" value="NZ_BONE01000002.1"/>
</dbReference>
<dbReference type="Pfam" id="PF26572">
    <property type="entry name" value="DUF8185"/>
    <property type="match status" value="1"/>
</dbReference>
<reference evidence="3 4" key="1">
    <citation type="submission" date="2021-01" db="EMBL/GenBank/DDBJ databases">
        <title>Whole genome shotgun sequence of Asanoa siamensis NBRC 107932.</title>
        <authorList>
            <person name="Komaki H."/>
            <person name="Tamura T."/>
        </authorList>
    </citation>
    <scope>NUCLEOTIDE SEQUENCE [LARGE SCALE GENOMIC DNA]</scope>
    <source>
        <strain evidence="3 4">NBRC 107932</strain>
    </source>
</reference>
<dbReference type="Pfam" id="PF26035">
    <property type="entry name" value="DUF8010"/>
    <property type="match status" value="1"/>
</dbReference>
<evidence type="ECO:0000313" key="4">
    <source>
        <dbReference type="Proteomes" id="UP000604117"/>
    </source>
</evidence>